<feature type="compositionally biased region" description="Pro residues" evidence="1">
    <location>
        <begin position="167"/>
        <end position="178"/>
    </location>
</feature>
<feature type="compositionally biased region" description="Pro residues" evidence="1">
    <location>
        <begin position="109"/>
        <end position="126"/>
    </location>
</feature>
<reference evidence="3" key="1">
    <citation type="submission" date="2025-08" db="UniProtKB">
        <authorList>
            <consortium name="RefSeq"/>
        </authorList>
    </citation>
    <scope>IDENTIFICATION</scope>
    <source>
        <tissue evidence="3">Blood</tissue>
    </source>
</reference>
<feature type="compositionally biased region" description="Polar residues" evidence="1">
    <location>
        <begin position="266"/>
        <end position="276"/>
    </location>
</feature>
<protein>
    <submittedName>
        <fullName evidence="3">Proline-rich protein 2-like</fullName>
    </submittedName>
</protein>
<name>A0ABM4K1X3_EQUPR</name>
<accession>A0ABM4K1X3</accession>
<sequence>MAAAAARQLLRRRTAHGAPAPRPPVNRPGTGGTPPGPAPTARPAQAGHAPTHVRPAPAHDKPRLHPGPCRHAHNKPRPHPGPSRPRPRQATPPARSAPAPGRPRLHPGPSRPRPLPATPPPSPAPAPTADHACSRARAAPPTTSHASTPARAAPLTTSHAPTEVRPAPAPGRPHPRPWPGCRAQHAMVTCPLGGGSPTSCSRGRDLDPARREHMVGPCASVAGGECSSATGPASAPPPRRPASTPRRRGHRRGSDQLGANRIPTPEISSGLQGPQL</sequence>
<feature type="region of interest" description="Disordered" evidence="1">
    <location>
        <begin position="1"/>
        <end position="181"/>
    </location>
</feature>
<feature type="compositionally biased region" description="Basic residues" evidence="1">
    <location>
        <begin position="64"/>
        <end position="78"/>
    </location>
</feature>
<keyword evidence="2" id="KW-1185">Reference proteome</keyword>
<dbReference type="Proteomes" id="UP001652662">
    <property type="component" value="Chromosome 11"/>
</dbReference>
<evidence type="ECO:0000313" key="2">
    <source>
        <dbReference type="Proteomes" id="UP001652662"/>
    </source>
</evidence>
<feature type="compositionally biased region" description="Low complexity" evidence="1">
    <location>
        <begin position="88"/>
        <end position="99"/>
    </location>
</feature>
<dbReference type="GeneID" id="139074611"/>
<evidence type="ECO:0000313" key="3">
    <source>
        <dbReference type="RefSeq" id="XP_070422179.1"/>
    </source>
</evidence>
<gene>
    <name evidence="3" type="primary">LOC139074611</name>
</gene>
<dbReference type="RefSeq" id="XP_070422179.1">
    <property type="nucleotide sequence ID" value="XM_070566078.1"/>
</dbReference>
<feature type="region of interest" description="Disordered" evidence="1">
    <location>
        <begin position="219"/>
        <end position="276"/>
    </location>
</feature>
<organism evidence="2 3">
    <name type="scientific">Equus przewalskii</name>
    <name type="common">Przewalski's horse</name>
    <name type="synonym">Equus caballus przewalskii</name>
    <dbReference type="NCBI Taxonomy" id="9798"/>
    <lineage>
        <taxon>Eukaryota</taxon>
        <taxon>Metazoa</taxon>
        <taxon>Chordata</taxon>
        <taxon>Craniata</taxon>
        <taxon>Vertebrata</taxon>
        <taxon>Euteleostomi</taxon>
        <taxon>Mammalia</taxon>
        <taxon>Eutheria</taxon>
        <taxon>Laurasiatheria</taxon>
        <taxon>Perissodactyla</taxon>
        <taxon>Equidae</taxon>
        <taxon>Equus</taxon>
    </lineage>
</organism>
<proteinExistence type="predicted"/>
<evidence type="ECO:0000256" key="1">
    <source>
        <dbReference type="SAM" id="MobiDB-lite"/>
    </source>
</evidence>